<feature type="region of interest" description="Disordered" evidence="1">
    <location>
        <begin position="1"/>
        <end position="36"/>
    </location>
</feature>
<reference evidence="2" key="1">
    <citation type="submission" date="2020-05" db="EMBL/GenBank/DDBJ databases">
        <authorList>
            <person name="Chiriac C."/>
            <person name="Salcher M."/>
            <person name="Ghai R."/>
            <person name="Kavagutti S V."/>
        </authorList>
    </citation>
    <scope>NUCLEOTIDE SEQUENCE</scope>
</reference>
<evidence type="ECO:0000256" key="1">
    <source>
        <dbReference type="SAM" id="MobiDB-lite"/>
    </source>
</evidence>
<feature type="region of interest" description="Disordered" evidence="1">
    <location>
        <begin position="815"/>
        <end position="840"/>
    </location>
</feature>
<feature type="compositionally biased region" description="Low complexity" evidence="1">
    <location>
        <begin position="82"/>
        <end position="103"/>
    </location>
</feature>
<gene>
    <name evidence="2" type="ORF">UFOVP24_40</name>
</gene>
<protein>
    <submittedName>
        <fullName evidence="2">Uncharacterized protein</fullName>
    </submittedName>
</protein>
<feature type="compositionally biased region" description="Polar residues" evidence="1">
    <location>
        <begin position="11"/>
        <end position="30"/>
    </location>
</feature>
<organism evidence="2">
    <name type="scientific">uncultured Caudovirales phage</name>
    <dbReference type="NCBI Taxonomy" id="2100421"/>
    <lineage>
        <taxon>Viruses</taxon>
        <taxon>Duplodnaviria</taxon>
        <taxon>Heunggongvirae</taxon>
        <taxon>Uroviricota</taxon>
        <taxon>Caudoviricetes</taxon>
        <taxon>Peduoviridae</taxon>
        <taxon>Maltschvirus</taxon>
        <taxon>Maltschvirus maltsch</taxon>
    </lineage>
</organism>
<sequence>MGTFAELWDTTAPTQPSVKNSSNQIAPNVQSKRDQDALAQIQQELGAAQSRLASATDPQQKMMHQADIAALQREIAVKSKTKPAAAAPAAPSQAAPTAPTANSTNFADLWDATSTAPTTAPTQTSTAGAGRGSYEGYSPTEEAAGKTKQNVSNVRQIFGNVLKKGFEARQQLGEKVAGALEPIVRPAYEVGGTLLGGAAGSVLGPAGGIISTIQSGKLGTPEGVQIGQQRAEDIQRALMPEVTSSTGQAILGGLQKGFEATKLPPNIMPEVAGFSPLVKPATQTVIAPIVKGAEKVAEAAKQTKVGQQLTEAAKEMELVRPNQSTVPNQSAIPGQALTKEQMAAQFAERQKQATQEATQPPTQTPAQPVATNLETGMAEPLGTAKPTTPDAPYTELKYAENYLPVDEQMARAETLRKVMGTDFQADMAAIQGKGKERATNYATSNTDTSIGNFLKDKFTDEQNRLSKYINNQVKETGGTIGLDESSVYKRGNTILKPLQEFEDYFDKATEKIYSERDAMAKEVPVTADNVLSKLNDRTLVEISDPAERLAKTAKVKMQQLGMLDEAGNLLPTDAYHAELFRKWLNQNWSREANQLHKALKGAVDDDVIAKLDTNSPIYKDARALVELRKNTLDNPKGISNILDAEGPKGINRKVQIEKIAQNIADMPVEQFTHVVDTLKNVPEALQPSATKALSEIKAQFVNQLSAKKTPKQITDFMNGNSEVMTRLFTPEEMNNLREYHNASHILATDTGYKGAAVQKINVEKKLGTKVAEQLLQKGTAAGAEFVTGGAGMGVPAVVTHEIIGGRLAKREAKRQAKSEESALRATQQRFVPLTDLLPPK</sequence>
<dbReference type="EMBL" id="LR797817">
    <property type="protein sequence ID" value="CAB4241033.1"/>
    <property type="molecule type" value="Genomic_DNA"/>
</dbReference>
<feature type="region of interest" description="Disordered" evidence="1">
    <location>
        <begin position="347"/>
        <end position="368"/>
    </location>
</feature>
<proteinExistence type="predicted"/>
<accession>A0A6J5T8B8</accession>
<feature type="compositionally biased region" description="Low complexity" evidence="1">
    <location>
        <begin position="352"/>
        <end position="368"/>
    </location>
</feature>
<feature type="region of interest" description="Disordered" evidence="1">
    <location>
        <begin position="82"/>
        <end position="149"/>
    </location>
</feature>
<name>A0A6J5T8B8_9CAUD</name>
<feature type="compositionally biased region" description="Low complexity" evidence="1">
    <location>
        <begin position="112"/>
        <end position="128"/>
    </location>
</feature>
<evidence type="ECO:0000313" key="2">
    <source>
        <dbReference type="EMBL" id="CAB4241033.1"/>
    </source>
</evidence>